<feature type="region of interest" description="Disordered" evidence="1">
    <location>
        <begin position="332"/>
        <end position="352"/>
    </location>
</feature>
<name>A0A848H3S9_9BURK</name>
<feature type="compositionally biased region" description="Low complexity" evidence="1">
    <location>
        <begin position="332"/>
        <end position="343"/>
    </location>
</feature>
<sequence length="352" mass="36128">MDARPALPPPAHIGFADDDAAPAQALAGLPGMLPGLPGAGRGVTGNTPAAAPAPAAVAPAAAAPKAPATETLAARTGALVNEVDFPGFVAQLVHGTFDAIVDASIRQMESYADLLSAVSKTVEQFTEENVSADQARDWLAQHYPADVSLQLPRGTDEVAAGPQVTPRAEGASPAWLSDYGLEGQELTTELLEQQVLPQVRLKVGGNRLQLLSTMVTLGINRVAVKDGSVSAKVMFRAAAKESNTVQYAQNPGDSGSTGGSNWGTRGNNAYAGVQTVVQTVNVNAQSSTELRADLFGEVKLNFVSETLPLDKLADPVKRGLIQRHAVLGSTPAAAPAAASAPATPATPPQGAR</sequence>
<dbReference type="Proteomes" id="UP000541185">
    <property type="component" value="Unassembled WGS sequence"/>
</dbReference>
<evidence type="ECO:0000313" key="2">
    <source>
        <dbReference type="EMBL" id="NML44211.1"/>
    </source>
</evidence>
<reference evidence="2 3" key="1">
    <citation type="submission" date="2020-04" db="EMBL/GenBank/DDBJ databases">
        <title>Ramlibacter sp. G-1-2-2 isolated from soil.</title>
        <authorList>
            <person name="Dahal R.H."/>
        </authorList>
    </citation>
    <scope>NUCLEOTIDE SEQUENCE [LARGE SCALE GENOMIC DNA]</scope>
    <source>
        <strain evidence="2 3">G-1-2-2</strain>
    </source>
</reference>
<protein>
    <submittedName>
        <fullName evidence="2">Uncharacterized protein</fullName>
    </submittedName>
</protein>
<accession>A0A848H3S9</accession>
<comment type="caution">
    <text evidence="2">The sequence shown here is derived from an EMBL/GenBank/DDBJ whole genome shotgun (WGS) entry which is preliminary data.</text>
</comment>
<dbReference type="EMBL" id="JABBFX010000001">
    <property type="protein sequence ID" value="NML44211.1"/>
    <property type="molecule type" value="Genomic_DNA"/>
</dbReference>
<organism evidence="2 3">
    <name type="scientific">Ramlibacter agri</name>
    <dbReference type="NCBI Taxonomy" id="2728837"/>
    <lineage>
        <taxon>Bacteria</taxon>
        <taxon>Pseudomonadati</taxon>
        <taxon>Pseudomonadota</taxon>
        <taxon>Betaproteobacteria</taxon>
        <taxon>Burkholderiales</taxon>
        <taxon>Comamonadaceae</taxon>
        <taxon>Ramlibacter</taxon>
    </lineage>
</organism>
<gene>
    <name evidence="2" type="ORF">HHL11_10655</name>
</gene>
<dbReference type="AlphaFoldDB" id="A0A848H3S9"/>
<keyword evidence="3" id="KW-1185">Reference proteome</keyword>
<proteinExistence type="predicted"/>
<dbReference type="RefSeq" id="WP_169418358.1">
    <property type="nucleotide sequence ID" value="NZ_JABBFX010000001.1"/>
</dbReference>
<evidence type="ECO:0000313" key="3">
    <source>
        <dbReference type="Proteomes" id="UP000541185"/>
    </source>
</evidence>
<evidence type="ECO:0000256" key="1">
    <source>
        <dbReference type="SAM" id="MobiDB-lite"/>
    </source>
</evidence>